<evidence type="ECO:0000313" key="3">
    <source>
        <dbReference type="EnsemblFungi" id="MVLG_06918T0"/>
    </source>
</evidence>
<feature type="region of interest" description="Disordered" evidence="1">
    <location>
        <begin position="22"/>
        <end position="87"/>
    </location>
</feature>
<dbReference type="Proteomes" id="UP000017200">
    <property type="component" value="Unassembled WGS sequence"/>
</dbReference>
<protein>
    <submittedName>
        <fullName evidence="2 3">Uncharacterized protein</fullName>
    </submittedName>
</protein>
<reference evidence="2 4" key="3">
    <citation type="journal article" date="2015" name="BMC Genomics">
        <title>Sex and parasites: genomic and transcriptomic analysis of Microbotryum lychnidis-dioicae, the biotrophic and plant-castrating anther smut fungus.</title>
        <authorList>
            <person name="Perlin M.H."/>
            <person name="Amselem J."/>
            <person name="Fontanillas E."/>
            <person name="Toh S.S."/>
            <person name="Chen Z."/>
            <person name="Goldberg J."/>
            <person name="Duplessis S."/>
            <person name="Henrissat B."/>
            <person name="Young S."/>
            <person name="Zeng Q."/>
            <person name="Aguileta G."/>
            <person name="Petit E."/>
            <person name="Badouin H."/>
            <person name="Andrews J."/>
            <person name="Razeeq D."/>
            <person name="Gabaldon T."/>
            <person name="Quesneville H."/>
            <person name="Giraud T."/>
            <person name="Hood M.E."/>
            <person name="Schultz D.J."/>
            <person name="Cuomo C.A."/>
        </authorList>
    </citation>
    <scope>NUCLEOTIDE SEQUENCE [LARGE SCALE GENOMIC DNA]</scope>
    <source>
        <strain evidence="2">P1A1 Lamole</strain>
        <strain evidence="4">p1A1 Lamole</strain>
    </source>
</reference>
<evidence type="ECO:0000256" key="1">
    <source>
        <dbReference type="SAM" id="MobiDB-lite"/>
    </source>
</evidence>
<dbReference type="EMBL" id="GL541808">
    <property type="protein sequence ID" value="KDE02536.1"/>
    <property type="molecule type" value="Genomic_DNA"/>
</dbReference>
<dbReference type="HOGENOM" id="CLU_2485005_0_0_1"/>
<reference evidence="4" key="1">
    <citation type="submission" date="2010-11" db="EMBL/GenBank/DDBJ databases">
        <title>The genome sequence of Microbotryum violaceum strain p1A1 Lamole.</title>
        <authorList>
            <person name="Cuomo C."/>
            <person name="Perlin M."/>
            <person name="Young S.K."/>
            <person name="Zeng Q."/>
            <person name="Gargeya S."/>
            <person name="Alvarado L."/>
            <person name="Berlin A."/>
            <person name="Chapman S.B."/>
            <person name="Chen Z."/>
            <person name="Freedman E."/>
            <person name="Gellesch M."/>
            <person name="Goldberg J."/>
            <person name="Griggs A."/>
            <person name="Gujja S."/>
            <person name="Heilman E."/>
            <person name="Heiman D."/>
            <person name="Howarth C."/>
            <person name="Mehta T."/>
            <person name="Neiman D."/>
            <person name="Pearson M."/>
            <person name="Roberts A."/>
            <person name="Saif S."/>
            <person name="Shea T."/>
            <person name="Shenoy N."/>
            <person name="Sisk P."/>
            <person name="Stolte C."/>
            <person name="Sykes S."/>
            <person name="White J."/>
            <person name="Yandava C."/>
            <person name="Haas B."/>
            <person name="Nusbaum C."/>
            <person name="Birren B."/>
        </authorList>
    </citation>
    <scope>NUCLEOTIDE SEQUENCE [LARGE SCALE GENOMIC DNA]</scope>
    <source>
        <strain evidence="4">p1A1 Lamole</strain>
    </source>
</reference>
<sequence>MPDCDFPNFLPTIQSNLKVLDHSGRAMSPGSGEDWYGSQVPDRNKRSIQAPSTLLHDGSSEHGLATSRKRVSAVAGSPGRTSDYLSS</sequence>
<evidence type="ECO:0000313" key="2">
    <source>
        <dbReference type="EMBL" id="KDE02536.1"/>
    </source>
</evidence>
<dbReference type="InParanoid" id="U5HIS0"/>
<dbReference type="AlphaFoldDB" id="U5HIS0"/>
<reference evidence="2" key="2">
    <citation type="submission" date="2010-11" db="EMBL/GenBank/DDBJ databases">
        <authorList>
            <consortium name="The Broad Institute Genome Sequencing Platform"/>
            <person name="Earl A."/>
            <person name="Ward D."/>
            <person name="Feldgarden M."/>
            <person name="Gevers D."/>
            <person name="Butler R."/>
            <person name="Young S.K."/>
            <person name="Zeng Q."/>
            <person name="Gargeya S."/>
            <person name="Fitzgerald M."/>
            <person name="Haas B."/>
            <person name="Abouelleil A."/>
            <person name="Alvarado L."/>
            <person name="Arachchi H.M."/>
            <person name="Berlin A."/>
            <person name="Brown A."/>
            <person name="Chapman S.B."/>
            <person name="Chen Z."/>
            <person name="Dunbar C."/>
            <person name="Freedman E."/>
            <person name="Gearin G."/>
            <person name="Gellesch M."/>
            <person name="Goldberg J."/>
            <person name="Griggs A."/>
            <person name="Gujja S."/>
            <person name="Heilman E."/>
            <person name="Heiman D."/>
            <person name="Howarth C."/>
            <person name="Larson L."/>
            <person name="Lui A."/>
            <person name="MacDonald P.J.P."/>
            <person name="Mehta T."/>
            <person name="Montmayeur A."/>
            <person name="Murphy C."/>
            <person name="Neiman D."/>
            <person name="Pearson M."/>
            <person name="Priest M."/>
            <person name="Roberts A."/>
            <person name="Saif S."/>
            <person name="Shea T."/>
            <person name="Shenoy N."/>
            <person name="Sisk P."/>
            <person name="Stolte C."/>
            <person name="Sykes S."/>
            <person name="White J."/>
            <person name="Yandava C."/>
            <person name="Wortman J."/>
            <person name="Nusbaum C."/>
            <person name="Birren B."/>
        </authorList>
    </citation>
    <scope>NUCLEOTIDE SEQUENCE</scope>
    <source>
        <strain evidence="2">P1A1 Lamole</strain>
    </source>
</reference>
<proteinExistence type="predicted"/>
<dbReference type="OrthoDB" id="10449148at2759"/>
<evidence type="ECO:0000313" key="4">
    <source>
        <dbReference type="Proteomes" id="UP000017200"/>
    </source>
</evidence>
<organism evidence="2">
    <name type="scientific">Microbotryum lychnidis-dioicae (strain p1A1 Lamole / MvSl-1064)</name>
    <name type="common">Anther smut fungus</name>
    <dbReference type="NCBI Taxonomy" id="683840"/>
    <lineage>
        <taxon>Eukaryota</taxon>
        <taxon>Fungi</taxon>
        <taxon>Dikarya</taxon>
        <taxon>Basidiomycota</taxon>
        <taxon>Pucciniomycotina</taxon>
        <taxon>Microbotryomycetes</taxon>
        <taxon>Microbotryales</taxon>
        <taxon>Microbotryaceae</taxon>
        <taxon>Microbotryum</taxon>
    </lineage>
</organism>
<gene>
    <name evidence="2" type="ORF">MVLG_06918</name>
</gene>
<reference evidence="3" key="4">
    <citation type="submission" date="2015-06" db="UniProtKB">
        <authorList>
            <consortium name="EnsemblFungi"/>
        </authorList>
    </citation>
    <scope>IDENTIFICATION</scope>
</reference>
<accession>U5HIS0</accession>
<dbReference type="EMBL" id="AEIJ01000931">
    <property type="status" value="NOT_ANNOTATED_CDS"/>
    <property type="molecule type" value="Genomic_DNA"/>
</dbReference>
<dbReference type="EnsemblFungi" id="MVLG_06918T0">
    <property type="protein sequence ID" value="MVLG_06918T0"/>
    <property type="gene ID" value="MVLG_06918"/>
</dbReference>
<keyword evidence="4" id="KW-1185">Reference proteome</keyword>
<name>U5HIS0_USTV1</name>